<evidence type="ECO:0000313" key="3">
    <source>
        <dbReference type="Proteomes" id="UP000808349"/>
    </source>
</evidence>
<comment type="caution">
    <text evidence="2">The sequence shown here is derived from an EMBL/GenBank/DDBJ whole genome shotgun (WGS) entry which is preliminary data.</text>
</comment>
<organism evidence="2 3">
    <name type="scientific">Candidatus Defluviibacterium haderslevense</name>
    <dbReference type="NCBI Taxonomy" id="2981993"/>
    <lineage>
        <taxon>Bacteria</taxon>
        <taxon>Pseudomonadati</taxon>
        <taxon>Bacteroidota</taxon>
        <taxon>Saprospiria</taxon>
        <taxon>Saprospirales</taxon>
        <taxon>Saprospiraceae</taxon>
        <taxon>Candidatus Defluviibacterium</taxon>
    </lineage>
</organism>
<accession>A0A9D7XE51</accession>
<keyword evidence="1" id="KW-0812">Transmembrane</keyword>
<name>A0A9D7XE51_9BACT</name>
<dbReference type="SUPFAM" id="SSF46626">
    <property type="entry name" value="Cytochrome c"/>
    <property type="match status" value="1"/>
</dbReference>
<protein>
    <recommendedName>
        <fullName evidence="4">Cytochrome c domain-containing protein</fullName>
    </recommendedName>
</protein>
<feature type="transmembrane region" description="Helical" evidence="1">
    <location>
        <begin position="6"/>
        <end position="26"/>
    </location>
</feature>
<dbReference type="EMBL" id="JADKFW010000004">
    <property type="protein sequence ID" value="MBK9717251.1"/>
    <property type="molecule type" value="Genomic_DNA"/>
</dbReference>
<evidence type="ECO:0000313" key="2">
    <source>
        <dbReference type="EMBL" id="MBK9717251.1"/>
    </source>
</evidence>
<dbReference type="GO" id="GO:0020037">
    <property type="term" value="F:heme binding"/>
    <property type="evidence" value="ECO:0007669"/>
    <property type="project" value="InterPro"/>
</dbReference>
<keyword evidence="1" id="KW-1133">Transmembrane helix</keyword>
<reference evidence="2 3" key="1">
    <citation type="submission" date="2020-10" db="EMBL/GenBank/DDBJ databases">
        <title>Connecting structure to function with the recovery of over 1000 high-quality activated sludge metagenome-assembled genomes encoding full-length rRNA genes using long-read sequencing.</title>
        <authorList>
            <person name="Singleton C.M."/>
            <person name="Petriglieri F."/>
            <person name="Kristensen J.M."/>
            <person name="Kirkegaard R.H."/>
            <person name="Michaelsen T.Y."/>
            <person name="Andersen M.H."/>
            <person name="Karst S.M."/>
            <person name="Dueholm M.S."/>
            <person name="Nielsen P.H."/>
            <person name="Albertsen M."/>
        </authorList>
    </citation>
    <scope>NUCLEOTIDE SEQUENCE [LARGE SCALE GENOMIC DNA]</scope>
    <source>
        <strain evidence="2">Ribe_18-Q3-R11-54_BAT3C.373</strain>
    </source>
</reference>
<evidence type="ECO:0000256" key="1">
    <source>
        <dbReference type="SAM" id="Phobius"/>
    </source>
</evidence>
<evidence type="ECO:0008006" key="4">
    <source>
        <dbReference type="Google" id="ProtNLM"/>
    </source>
</evidence>
<dbReference type="AlphaFoldDB" id="A0A9D7XE51"/>
<dbReference type="Proteomes" id="UP000808349">
    <property type="component" value="Unassembled WGS sequence"/>
</dbReference>
<dbReference type="PROSITE" id="PS51257">
    <property type="entry name" value="PROKAR_LIPOPROTEIN"/>
    <property type="match status" value="1"/>
</dbReference>
<dbReference type="InterPro" id="IPR036909">
    <property type="entry name" value="Cyt_c-like_dom_sf"/>
</dbReference>
<gene>
    <name evidence="2" type="ORF">IPO85_07035</name>
</gene>
<dbReference type="GO" id="GO:0009055">
    <property type="term" value="F:electron transfer activity"/>
    <property type="evidence" value="ECO:0007669"/>
    <property type="project" value="InterPro"/>
</dbReference>
<keyword evidence="1" id="KW-0472">Membrane</keyword>
<proteinExistence type="predicted"/>
<sequence>MNIKLYIPLNTYLTCLVLLSIFIACVSNKNYILPKGLSTSQKKDFVLQFNQGRTLYDLNCANCHNKIINNKVVEPDFTVEQFEIYKIRIKNEPHVTSLGPQQITPTEMNKILFFFINKKKTKQTPQQLLNI</sequence>